<keyword evidence="1" id="KW-0812">Transmembrane</keyword>
<evidence type="ECO:0000259" key="2">
    <source>
        <dbReference type="Pfam" id="PF13471"/>
    </source>
</evidence>
<evidence type="ECO:0000256" key="1">
    <source>
        <dbReference type="SAM" id="Phobius"/>
    </source>
</evidence>
<dbReference type="InterPro" id="IPR053521">
    <property type="entry name" value="McjB-like"/>
</dbReference>
<dbReference type="AlphaFoldDB" id="A0A4U2Y302"/>
<dbReference type="Proteomes" id="UP000307841">
    <property type="component" value="Unassembled WGS sequence"/>
</dbReference>
<dbReference type="RefSeq" id="WP_137028231.1">
    <property type="nucleotide sequence ID" value="NZ_SZNK01000001.1"/>
</dbReference>
<comment type="caution">
    <text evidence="3">The sequence shown here is derived from an EMBL/GenBank/DDBJ whole genome shotgun (WGS) entry which is preliminary data.</text>
</comment>
<dbReference type="NCBIfam" id="NF033537">
    <property type="entry name" value="lasso_biosyn_B2"/>
    <property type="match status" value="1"/>
</dbReference>
<feature type="domain" description="Microcin J25-processing protein McjB C-terminal" evidence="2">
    <location>
        <begin position="41"/>
        <end position="121"/>
    </location>
</feature>
<accession>A0A4U2Y302</accession>
<evidence type="ECO:0000313" key="3">
    <source>
        <dbReference type="EMBL" id="TKI54820.1"/>
    </source>
</evidence>
<evidence type="ECO:0000313" key="4">
    <source>
        <dbReference type="Proteomes" id="UP000307841"/>
    </source>
</evidence>
<dbReference type="InterPro" id="IPR032708">
    <property type="entry name" value="McjB_C"/>
</dbReference>
<dbReference type="Pfam" id="PF13471">
    <property type="entry name" value="Transglut_core3"/>
    <property type="match status" value="1"/>
</dbReference>
<sequence length="125" mass="14284">MKLSSGISSFLLIIEAIISLVVVWILLRLFKMKTINWRYETNRSNPALIRRIYNAIWTVSQYMPISCRCLEVASAVKFVAAVHRLKVTVVVGIKSCPFVSHAWINSHDLQMGVENPEDYKVIGEF</sequence>
<gene>
    <name evidence="3" type="ORF">E8L90_04835</name>
</gene>
<name>A0A4U2Y302_9BACL</name>
<keyword evidence="4" id="KW-1185">Reference proteome</keyword>
<dbReference type="OrthoDB" id="2991373at2"/>
<reference evidence="3 4" key="1">
    <citation type="submission" date="2019-04" db="EMBL/GenBank/DDBJ databases">
        <title>Whole genome sequencing of Brevibacillus sp. TGS2-1.</title>
        <authorList>
            <person name="Choi A."/>
        </authorList>
    </citation>
    <scope>NUCLEOTIDE SEQUENCE [LARGE SCALE GENOMIC DNA]</scope>
    <source>
        <strain evidence="3 4">TGS2-1</strain>
    </source>
</reference>
<feature type="transmembrane region" description="Helical" evidence="1">
    <location>
        <begin position="6"/>
        <end position="27"/>
    </location>
</feature>
<proteinExistence type="predicted"/>
<keyword evidence="1" id="KW-1133">Transmembrane helix</keyword>
<keyword evidence="1" id="KW-0472">Membrane</keyword>
<organism evidence="3 4">
    <name type="scientific">Brevibacillus antibioticus</name>
    <dbReference type="NCBI Taxonomy" id="2570228"/>
    <lineage>
        <taxon>Bacteria</taxon>
        <taxon>Bacillati</taxon>
        <taxon>Bacillota</taxon>
        <taxon>Bacilli</taxon>
        <taxon>Bacillales</taxon>
        <taxon>Paenibacillaceae</taxon>
        <taxon>Brevibacillus</taxon>
    </lineage>
</organism>
<protein>
    <submittedName>
        <fullName evidence="3">Lasso peptide biosynthesis B2 protein</fullName>
    </submittedName>
</protein>
<dbReference type="EMBL" id="SZNK01000001">
    <property type="protein sequence ID" value="TKI54820.1"/>
    <property type="molecule type" value="Genomic_DNA"/>
</dbReference>